<dbReference type="EMBL" id="FMYL01000004">
    <property type="protein sequence ID" value="SDB90831.1"/>
    <property type="molecule type" value="Genomic_DNA"/>
</dbReference>
<name>A0A1G6H9F1_9GAMM</name>
<evidence type="ECO:0000256" key="5">
    <source>
        <dbReference type="ARBA" id="ARBA00019045"/>
    </source>
</evidence>
<protein>
    <recommendedName>
        <fullName evidence="5">2-oxoglutarate-dependent ethylene/succinate-forming enzyme</fullName>
        <ecNumber evidence="4">1.13.12.19</ecNumber>
        <ecNumber evidence="3">1.14.20.7</ecNumber>
    </recommendedName>
    <alternativeName>
        <fullName evidence="7">2-oxoglutarate dioxygenase (ethylene-forming)</fullName>
    </alternativeName>
    <alternativeName>
        <fullName evidence="8">2-oxoglutarate/L-arginine monooxygenase/decarboxylase (succinate-forming)</fullName>
    </alternativeName>
</protein>
<evidence type="ECO:0000259" key="12">
    <source>
        <dbReference type="PROSITE" id="PS51471"/>
    </source>
</evidence>
<evidence type="ECO:0000313" key="14">
    <source>
        <dbReference type="Proteomes" id="UP000242501"/>
    </source>
</evidence>
<evidence type="ECO:0000256" key="8">
    <source>
        <dbReference type="ARBA" id="ARBA00031282"/>
    </source>
</evidence>
<organism evidence="13 14">
    <name type="scientific">Acinetobacter boissieri</name>
    <dbReference type="NCBI Taxonomy" id="1219383"/>
    <lineage>
        <taxon>Bacteria</taxon>
        <taxon>Pseudomonadati</taxon>
        <taxon>Pseudomonadota</taxon>
        <taxon>Gammaproteobacteria</taxon>
        <taxon>Moraxellales</taxon>
        <taxon>Moraxellaceae</taxon>
        <taxon>Acinetobacter</taxon>
    </lineage>
</organism>
<dbReference type="EC" id="1.13.12.19" evidence="4"/>
<comment type="cofactor">
    <cofactor evidence="1">
        <name>Fe(2+)</name>
        <dbReference type="ChEBI" id="CHEBI:29033"/>
    </cofactor>
</comment>
<dbReference type="Pfam" id="PF14226">
    <property type="entry name" value="DIOX_N"/>
    <property type="match status" value="1"/>
</dbReference>
<evidence type="ECO:0000256" key="7">
    <source>
        <dbReference type="ARBA" id="ARBA00031011"/>
    </source>
</evidence>
<dbReference type="GO" id="GO:0046872">
    <property type="term" value="F:metal ion binding"/>
    <property type="evidence" value="ECO:0007669"/>
    <property type="project" value="UniProtKB-KW"/>
</dbReference>
<keyword evidence="11" id="KW-0479">Metal-binding</keyword>
<evidence type="ECO:0000256" key="1">
    <source>
        <dbReference type="ARBA" id="ARBA00001954"/>
    </source>
</evidence>
<evidence type="ECO:0000256" key="4">
    <source>
        <dbReference type="ARBA" id="ARBA00012531"/>
    </source>
</evidence>
<dbReference type="InterPro" id="IPR027443">
    <property type="entry name" value="IPNS-like_sf"/>
</dbReference>
<gene>
    <name evidence="13" type="ORF">SAMN05421733_104191</name>
</gene>
<keyword evidence="6" id="KW-0266">Ethylene biosynthesis</keyword>
<evidence type="ECO:0000256" key="6">
    <source>
        <dbReference type="ARBA" id="ARBA00022666"/>
    </source>
</evidence>
<feature type="domain" description="Fe2OG dioxygenase" evidence="12">
    <location>
        <begin position="180"/>
        <end position="279"/>
    </location>
</feature>
<evidence type="ECO:0000256" key="10">
    <source>
        <dbReference type="ARBA" id="ARBA00049359"/>
    </source>
</evidence>
<evidence type="ECO:0000256" key="2">
    <source>
        <dbReference type="ARBA" id="ARBA00004767"/>
    </source>
</evidence>
<dbReference type="Pfam" id="PF03171">
    <property type="entry name" value="2OG-FeII_Oxy"/>
    <property type="match status" value="1"/>
</dbReference>
<dbReference type="InterPro" id="IPR044861">
    <property type="entry name" value="IPNS-like_FE2OG_OXY"/>
</dbReference>
<dbReference type="InterPro" id="IPR026992">
    <property type="entry name" value="DIOX_N"/>
</dbReference>
<comment type="pathway">
    <text evidence="2">Alkene biosynthesis; ethylene biosynthesis via 2-oxoglutarate.</text>
</comment>
<keyword evidence="11" id="KW-0408">Iron</keyword>
<evidence type="ECO:0000256" key="3">
    <source>
        <dbReference type="ARBA" id="ARBA00012293"/>
    </source>
</evidence>
<dbReference type="InterPro" id="IPR050231">
    <property type="entry name" value="Iron_ascorbate_oxido_reductase"/>
</dbReference>
<dbReference type="GO" id="GO:0102276">
    <property type="term" value="F:2-oxoglutarate oxygenase/decarboxylase (ethylene-forming) activity"/>
    <property type="evidence" value="ECO:0007669"/>
    <property type="project" value="UniProtKB-EC"/>
</dbReference>
<reference evidence="14" key="1">
    <citation type="submission" date="2016-09" db="EMBL/GenBank/DDBJ databases">
        <authorList>
            <person name="Varghese N."/>
            <person name="Submissions S."/>
        </authorList>
    </citation>
    <scope>NUCLEOTIDE SEQUENCE [LARGE SCALE GENOMIC DNA]</scope>
    <source>
        <strain evidence="14">ANC 4422</strain>
    </source>
</reference>
<dbReference type="STRING" id="1219383.SAMN05421733_104191"/>
<evidence type="ECO:0000313" key="13">
    <source>
        <dbReference type="EMBL" id="SDB90831.1"/>
    </source>
</evidence>
<keyword evidence="11" id="KW-0560">Oxidoreductase</keyword>
<comment type="catalytic activity">
    <reaction evidence="10">
        <text>L-arginine + 2-oxoglutarate + O2 = guanidine + L-glutamate 5-semialdehyde + succinate + CO2</text>
        <dbReference type="Rhea" id="RHEA:31535"/>
        <dbReference type="ChEBI" id="CHEBI:15379"/>
        <dbReference type="ChEBI" id="CHEBI:16526"/>
        <dbReference type="ChEBI" id="CHEBI:16810"/>
        <dbReference type="ChEBI" id="CHEBI:30031"/>
        <dbReference type="ChEBI" id="CHEBI:30087"/>
        <dbReference type="ChEBI" id="CHEBI:32682"/>
        <dbReference type="ChEBI" id="CHEBI:58066"/>
        <dbReference type="EC" id="1.14.20.7"/>
    </reaction>
</comment>
<evidence type="ECO:0000256" key="11">
    <source>
        <dbReference type="RuleBase" id="RU003682"/>
    </source>
</evidence>
<keyword evidence="14" id="KW-1185">Reference proteome</keyword>
<dbReference type="RefSeq" id="WP_213030501.1">
    <property type="nucleotide sequence ID" value="NZ_FMYL01000004.1"/>
</dbReference>
<dbReference type="PROSITE" id="PS51471">
    <property type="entry name" value="FE2OG_OXY"/>
    <property type="match status" value="1"/>
</dbReference>
<dbReference type="InterPro" id="IPR005123">
    <property type="entry name" value="Oxoglu/Fe-dep_dioxygenase_dom"/>
</dbReference>
<accession>A0A1G6H9F1</accession>
<comment type="catalytic activity">
    <reaction evidence="9">
        <text>2-oxoglutarate + O2 + 2 H(+) = ethene + 3 CO2 + H2O</text>
        <dbReference type="Rhea" id="RHEA:31523"/>
        <dbReference type="ChEBI" id="CHEBI:15377"/>
        <dbReference type="ChEBI" id="CHEBI:15378"/>
        <dbReference type="ChEBI" id="CHEBI:15379"/>
        <dbReference type="ChEBI" id="CHEBI:16526"/>
        <dbReference type="ChEBI" id="CHEBI:16810"/>
        <dbReference type="ChEBI" id="CHEBI:18153"/>
        <dbReference type="EC" id="1.13.12.19"/>
    </reaction>
</comment>
<proteinExistence type="inferred from homology"/>
<dbReference type="EC" id="1.14.20.7" evidence="3"/>
<dbReference type="Proteomes" id="UP000242501">
    <property type="component" value="Unassembled WGS sequence"/>
</dbReference>
<comment type="similarity">
    <text evidence="11">Belongs to the iron/ascorbate-dependent oxidoreductase family.</text>
</comment>
<dbReference type="SUPFAM" id="SSF51197">
    <property type="entry name" value="Clavaminate synthase-like"/>
    <property type="match status" value="1"/>
</dbReference>
<sequence length="352" mass="40330">MKKIPQITHDSLPILDLRAFYNLETRASFLNELQYIARHVGFFYLIGHGLDTQRIQEILSYTHQFFALEQQEKDHLAITNSPHFRGYTKVNGELTQNKPDIREQIDIGAEQKEIPFTANTPMWTRLQGPNQWPHQWPDFRQVVETWLSDNQRISIDLLHAFLLALGVDEKSLDPFVLKNPNESLKLIHYPKVSSQAEPQGVGAHKDTNILTLLLQDDTGGLQVQLDDHWVDIPYVENAFIINIGETLELATNGYLIANKHRVISPQNKDRYSVAYFISPNIFAGNIPILDLPQHLKNLAKGPTSDPKNPLLIDVAENNMKSRLRSHLDVTKKFYPNLYTTLNHAQGGIYEKQ</sequence>
<dbReference type="Gene3D" id="2.60.120.330">
    <property type="entry name" value="B-lactam Antibiotic, Isopenicillin N Synthase, Chain"/>
    <property type="match status" value="1"/>
</dbReference>
<dbReference type="GO" id="GO:0009693">
    <property type="term" value="P:ethylene biosynthetic process"/>
    <property type="evidence" value="ECO:0007669"/>
    <property type="project" value="UniProtKB-KW"/>
</dbReference>
<evidence type="ECO:0000256" key="9">
    <source>
        <dbReference type="ARBA" id="ARBA00047725"/>
    </source>
</evidence>
<dbReference type="PANTHER" id="PTHR47990">
    <property type="entry name" value="2-OXOGLUTARATE (2OG) AND FE(II)-DEPENDENT OXYGENASE SUPERFAMILY PROTEIN-RELATED"/>
    <property type="match status" value="1"/>
</dbReference>
<dbReference type="PRINTS" id="PR00682">
    <property type="entry name" value="IPNSYNTHASE"/>
</dbReference>
<dbReference type="AlphaFoldDB" id="A0A1G6H9F1"/>